<accession>A0A9P4GTR3</accession>
<evidence type="ECO:0000313" key="3">
    <source>
        <dbReference type="Proteomes" id="UP000800039"/>
    </source>
</evidence>
<feature type="compositionally biased region" description="Polar residues" evidence="1">
    <location>
        <begin position="207"/>
        <end position="218"/>
    </location>
</feature>
<comment type="caution">
    <text evidence="2">The sequence shown here is derived from an EMBL/GenBank/DDBJ whole genome shotgun (WGS) entry which is preliminary data.</text>
</comment>
<feature type="region of interest" description="Disordered" evidence="1">
    <location>
        <begin position="1"/>
        <end position="168"/>
    </location>
</feature>
<dbReference type="RefSeq" id="XP_040793464.1">
    <property type="nucleotide sequence ID" value="XM_040930696.1"/>
</dbReference>
<evidence type="ECO:0000313" key="2">
    <source>
        <dbReference type="EMBL" id="KAF1850901.1"/>
    </source>
</evidence>
<evidence type="ECO:0000256" key="1">
    <source>
        <dbReference type="SAM" id="MobiDB-lite"/>
    </source>
</evidence>
<feature type="compositionally biased region" description="Polar residues" evidence="1">
    <location>
        <begin position="30"/>
        <end position="45"/>
    </location>
</feature>
<protein>
    <submittedName>
        <fullName evidence="2">Uncharacterized protein</fullName>
    </submittedName>
</protein>
<gene>
    <name evidence="2" type="ORF">K460DRAFT_328250</name>
</gene>
<name>A0A9P4GTR3_9PLEO</name>
<dbReference type="GeneID" id="63847948"/>
<feature type="compositionally biased region" description="Basic residues" evidence="1">
    <location>
        <begin position="1"/>
        <end position="10"/>
    </location>
</feature>
<sequence>MSSNANKRKATAAPVSSAKTPSKRRRGDNATPTRTQSPPIAQSTFRPIARPARWRGPQKRERSNLPSQSYNTEAPEQSKQYARPIRNEQATDSGQPPKPSDVALRFSFTMAADQRSNDHHRHQPPNESFSKLAVTSNTTKYASGHRPQAETMTRQSVSASPFIPDLSKPKTKREGYGFSYSETFWCDSDEYPDTECDTEYEWESEVPKTQPSTGPSKSIKQEHEWDAAKQTIQASFGGSTVVDCSFDDAVVLRDIGSFHLARPQQILPCTKATREDTIRLKYHAKTLLNKYQESSNIQDQLLTRLERMVDKRQKSASNEAHSVTHCALRLQDFLLKIKEERVETGEHRRFIEHEIEWVNWLVEASRTGVMHLRTRVCRCRPDWEEDEV</sequence>
<dbReference type="EMBL" id="ML976614">
    <property type="protein sequence ID" value="KAF1850901.1"/>
    <property type="molecule type" value="Genomic_DNA"/>
</dbReference>
<proteinExistence type="predicted"/>
<reference evidence="2" key="1">
    <citation type="submission" date="2020-01" db="EMBL/GenBank/DDBJ databases">
        <authorList>
            <consortium name="DOE Joint Genome Institute"/>
            <person name="Haridas S."/>
            <person name="Albert R."/>
            <person name="Binder M."/>
            <person name="Bloem J."/>
            <person name="Labutti K."/>
            <person name="Salamov A."/>
            <person name="Andreopoulos B."/>
            <person name="Baker S.E."/>
            <person name="Barry K."/>
            <person name="Bills G."/>
            <person name="Bluhm B.H."/>
            <person name="Cannon C."/>
            <person name="Castanera R."/>
            <person name="Culley D.E."/>
            <person name="Daum C."/>
            <person name="Ezra D."/>
            <person name="Gonzalez J.B."/>
            <person name="Henrissat B."/>
            <person name="Kuo A."/>
            <person name="Liang C."/>
            <person name="Lipzen A."/>
            <person name="Lutzoni F."/>
            <person name="Magnuson J."/>
            <person name="Mondo S."/>
            <person name="Nolan M."/>
            <person name="Ohm R."/>
            <person name="Pangilinan J."/>
            <person name="Park H.-J."/>
            <person name="Ramirez L."/>
            <person name="Alfaro M."/>
            <person name="Sun H."/>
            <person name="Tritt A."/>
            <person name="Yoshinaga Y."/>
            <person name="Zwiers L.-H."/>
            <person name="Turgeon B.G."/>
            <person name="Goodwin S.B."/>
            <person name="Spatafora J.W."/>
            <person name="Crous P.W."/>
            <person name="Grigoriev I.V."/>
        </authorList>
    </citation>
    <scope>NUCLEOTIDE SEQUENCE</scope>
    <source>
        <strain evidence="2">CBS 394.84</strain>
    </source>
</reference>
<feature type="compositionally biased region" description="Polar residues" evidence="1">
    <location>
        <begin position="125"/>
        <end position="141"/>
    </location>
</feature>
<dbReference type="AlphaFoldDB" id="A0A9P4GTR3"/>
<feature type="compositionally biased region" description="Polar residues" evidence="1">
    <location>
        <begin position="150"/>
        <end position="159"/>
    </location>
</feature>
<dbReference type="Proteomes" id="UP000800039">
    <property type="component" value="Unassembled WGS sequence"/>
</dbReference>
<dbReference type="OrthoDB" id="3753493at2759"/>
<feature type="compositionally biased region" description="Polar residues" evidence="1">
    <location>
        <begin position="64"/>
        <end position="80"/>
    </location>
</feature>
<organism evidence="2 3">
    <name type="scientific">Cucurbitaria berberidis CBS 394.84</name>
    <dbReference type="NCBI Taxonomy" id="1168544"/>
    <lineage>
        <taxon>Eukaryota</taxon>
        <taxon>Fungi</taxon>
        <taxon>Dikarya</taxon>
        <taxon>Ascomycota</taxon>
        <taxon>Pezizomycotina</taxon>
        <taxon>Dothideomycetes</taxon>
        <taxon>Pleosporomycetidae</taxon>
        <taxon>Pleosporales</taxon>
        <taxon>Pleosporineae</taxon>
        <taxon>Cucurbitariaceae</taxon>
        <taxon>Cucurbitaria</taxon>
    </lineage>
</organism>
<keyword evidence="3" id="KW-1185">Reference proteome</keyword>
<feature type="region of interest" description="Disordered" evidence="1">
    <location>
        <begin position="203"/>
        <end position="222"/>
    </location>
</feature>